<feature type="transmembrane region" description="Helical" evidence="7">
    <location>
        <begin position="324"/>
        <end position="348"/>
    </location>
</feature>
<evidence type="ECO:0000256" key="5">
    <source>
        <dbReference type="ARBA" id="ARBA00022989"/>
    </source>
</evidence>
<feature type="transmembrane region" description="Helical" evidence="7">
    <location>
        <begin position="283"/>
        <end position="303"/>
    </location>
</feature>
<feature type="domain" description="CstA N-terminal" evidence="8">
    <location>
        <begin position="3"/>
        <end position="517"/>
    </location>
</feature>
<comment type="subcellular location">
    <subcellularLocation>
        <location evidence="1">Cell membrane</location>
        <topology evidence="1">Multi-pass membrane protein</topology>
    </subcellularLocation>
</comment>
<protein>
    <submittedName>
        <fullName evidence="9">Carbon starvation protein A</fullName>
    </submittedName>
</protein>
<accession>A0A3A4R9B6</accession>
<feature type="transmembrane region" description="Helical" evidence="7">
    <location>
        <begin position="220"/>
        <end position="243"/>
    </location>
</feature>
<organism evidence="9 10">
    <name type="scientific">Candidatus Auribacter fodinae</name>
    <dbReference type="NCBI Taxonomy" id="2093366"/>
    <lineage>
        <taxon>Bacteria</taxon>
        <taxon>Pseudomonadati</taxon>
        <taxon>Candidatus Auribacterota</taxon>
        <taxon>Candidatus Auribacteria</taxon>
        <taxon>Candidatus Auribacterales</taxon>
        <taxon>Candidatus Auribacteraceae</taxon>
        <taxon>Candidatus Auribacter</taxon>
    </lineage>
</organism>
<dbReference type="PANTHER" id="PTHR30252">
    <property type="entry name" value="INNER MEMBRANE PEPTIDE TRANSPORTER"/>
    <property type="match status" value="1"/>
</dbReference>
<dbReference type="Proteomes" id="UP000266426">
    <property type="component" value="Unassembled WGS sequence"/>
</dbReference>
<dbReference type="GO" id="GO:0009267">
    <property type="term" value="P:cellular response to starvation"/>
    <property type="evidence" value="ECO:0007669"/>
    <property type="project" value="InterPro"/>
</dbReference>
<evidence type="ECO:0000256" key="6">
    <source>
        <dbReference type="ARBA" id="ARBA00023136"/>
    </source>
</evidence>
<keyword evidence="3" id="KW-1003">Cell membrane</keyword>
<evidence type="ECO:0000256" key="1">
    <source>
        <dbReference type="ARBA" id="ARBA00004651"/>
    </source>
</evidence>
<feature type="transmembrane region" description="Helical" evidence="7">
    <location>
        <begin position="130"/>
        <end position="155"/>
    </location>
</feature>
<evidence type="ECO:0000259" key="8">
    <source>
        <dbReference type="Pfam" id="PF02554"/>
    </source>
</evidence>
<dbReference type="EMBL" id="QZJZ01000059">
    <property type="protein sequence ID" value="RJP58878.1"/>
    <property type="molecule type" value="Genomic_DNA"/>
</dbReference>
<evidence type="ECO:0000256" key="4">
    <source>
        <dbReference type="ARBA" id="ARBA00022692"/>
    </source>
</evidence>
<keyword evidence="6 7" id="KW-0472">Membrane</keyword>
<reference evidence="9 10" key="1">
    <citation type="journal article" date="2017" name="ISME J.">
        <title>Energy and carbon metabolisms in a deep terrestrial subsurface fluid microbial community.</title>
        <authorList>
            <person name="Momper L."/>
            <person name="Jungbluth S.P."/>
            <person name="Lee M.D."/>
            <person name="Amend J.P."/>
        </authorList>
    </citation>
    <scope>NUCLEOTIDE SEQUENCE [LARGE SCALE GENOMIC DNA]</scope>
    <source>
        <strain evidence="9">SURF_26</strain>
    </source>
</reference>
<dbReference type="GO" id="GO:0005886">
    <property type="term" value="C:plasma membrane"/>
    <property type="evidence" value="ECO:0007669"/>
    <property type="project" value="UniProtKB-SubCell"/>
</dbReference>
<proteinExistence type="inferred from homology"/>
<feature type="transmembrane region" description="Helical" evidence="7">
    <location>
        <begin position="504"/>
        <end position="528"/>
    </location>
</feature>
<evidence type="ECO:0000256" key="3">
    <source>
        <dbReference type="ARBA" id="ARBA00022475"/>
    </source>
</evidence>
<evidence type="ECO:0000313" key="10">
    <source>
        <dbReference type="Proteomes" id="UP000266426"/>
    </source>
</evidence>
<evidence type="ECO:0000256" key="7">
    <source>
        <dbReference type="SAM" id="Phobius"/>
    </source>
</evidence>
<evidence type="ECO:0000256" key="2">
    <source>
        <dbReference type="ARBA" id="ARBA00007755"/>
    </source>
</evidence>
<feature type="transmembrane region" description="Helical" evidence="7">
    <location>
        <begin position="186"/>
        <end position="208"/>
    </location>
</feature>
<keyword evidence="4 7" id="KW-0812">Transmembrane</keyword>
<name>A0A3A4R9B6_9BACT</name>
<dbReference type="InterPro" id="IPR003706">
    <property type="entry name" value="CstA_N"/>
</dbReference>
<comment type="caution">
    <text evidence="9">The sequence shown here is derived from an EMBL/GenBank/DDBJ whole genome shotgun (WGS) entry which is preliminary data.</text>
</comment>
<feature type="transmembrane region" description="Helical" evidence="7">
    <location>
        <begin position="255"/>
        <end position="277"/>
    </location>
</feature>
<sequence length="579" mass="62484">MSSVLLLLACVIGYSIAYHTYGRFLSRKIFSLCAKNITPAVTMQDDVDYVPTKREIIFGHHYASIAGTGPIVGPAIGVIWGWVPALIWIFFGSILMGAVHDLGSLVVSLRNRGESIGEISKKLINPRVRVLFLLVIFFTLWIVVAVFCLVMAILFDLFPESVFAIWVQIPIAVVLGRFIHNKSKHIFLLTIVSVSLMYVSIIAGSYLPLKMPEICGIPPLTTWTILLLVYTYIASVIPVWTLLQPRDFINAYQLFIALGLLVVGIVAARAPIVAPAFNLMPAGAPPVLPFLFVTIACGAISGFHCMVSSGTTAKQISTEKDAQFVGYGAMLIEGLMAVLVLIAVSAGLGMMVKTGSGEVLSGTEAWSHYYSSWAAVSGLGAKVGAFVKGSANLLGSIGIPYKVGTTLMGVFVASFAATTLDTATRIQRYVIAEVVSDTKISFLKNRHGATLCAVLSAAALALSQGGGKGGMILWPLFGTSNQLLAGLSLLTVTVYLIQQNKNCLYTLVPMVVVLIFTGWGMVYNMILFFHAGEWHLFSMSIAIMLLELWMIAETVITTIQRQKLSTVCVSVLNDDTSAF</sequence>
<evidence type="ECO:0000313" key="9">
    <source>
        <dbReference type="EMBL" id="RJP58878.1"/>
    </source>
</evidence>
<dbReference type="AlphaFoldDB" id="A0A3A4R9B6"/>
<feature type="transmembrane region" description="Helical" evidence="7">
    <location>
        <begin position="161"/>
        <end position="179"/>
    </location>
</feature>
<dbReference type="PANTHER" id="PTHR30252:SF0">
    <property type="entry name" value="PEPTIDE TRANSPORTER CSTA"/>
    <property type="match status" value="1"/>
</dbReference>
<comment type="similarity">
    <text evidence="2">Belongs to the peptide transporter carbon starvation (CstA) (TC 2.A.114) family.</text>
</comment>
<feature type="transmembrane region" description="Helical" evidence="7">
    <location>
        <begin position="472"/>
        <end position="497"/>
    </location>
</feature>
<feature type="transmembrane region" description="Helical" evidence="7">
    <location>
        <begin position="534"/>
        <end position="556"/>
    </location>
</feature>
<gene>
    <name evidence="9" type="ORF">C4541_07110</name>
</gene>
<feature type="transmembrane region" description="Helical" evidence="7">
    <location>
        <begin position="448"/>
        <end position="466"/>
    </location>
</feature>
<keyword evidence="5 7" id="KW-1133">Transmembrane helix</keyword>
<feature type="transmembrane region" description="Helical" evidence="7">
    <location>
        <begin position="85"/>
        <end position="109"/>
    </location>
</feature>
<dbReference type="InterPro" id="IPR051605">
    <property type="entry name" value="CstA"/>
</dbReference>
<dbReference type="Pfam" id="PF02554">
    <property type="entry name" value="CstA"/>
    <property type="match status" value="1"/>
</dbReference>